<dbReference type="GO" id="GO:0004386">
    <property type="term" value="F:helicase activity"/>
    <property type="evidence" value="ECO:0007669"/>
    <property type="project" value="UniProtKB-KW"/>
</dbReference>
<sequence length="515" mass="58514">MTNKIINIAIAMPGTGKTKAALAEIPGMLNLGKKVLYVAPTFALADQVFDDINKVSKYIQPIKIDSRNGVSAEAMLNKMLNPKENKYLIICQHASFQKCSTTHLGSWTIIIDELPMPINLRHVTFDNTQLKRLELVENIDGQMKAKTGMQELIKTEVKTFNKANGTNNNRIDSTLAKPTHIIYEAILDDTPVFVDINKNKNEKNYPTQDDQKTIIRVVEEYGFFERLHAVREVHLLSATLDGSLFDWFARANGFTYEKSYFAPNNVKSCKDVTIYPMLSDDNYCSRGVLDSVDATSDEGHKTLYSITKLIDSHLGEKQECLMFSYSWGQQAHGNKLKQCKIDSRGLNHLSHIHNAFTIFHGNPTPIARRSLEFIAKKYNRSIEELEKAWKFTHKLEMTLQNVFRTSLRNKEIDNPINLYVQDTATAQFLQKTYLPNAIIDESLAKTYKVKKKPGPTPHPKKDLALELLKAGMKQVDVAKITGLNKMTISNYAKLLRQAITETFNSKSFNTLEEWL</sequence>
<dbReference type="InterPro" id="IPR027417">
    <property type="entry name" value="P-loop_NTPase"/>
</dbReference>
<dbReference type="GO" id="GO:0005524">
    <property type="term" value="F:ATP binding"/>
    <property type="evidence" value="ECO:0007669"/>
    <property type="project" value="InterPro"/>
</dbReference>
<comment type="caution">
    <text evidence="2">The sequence shown here is derived from an EMBL/GenBank/DDBJ whole genome shotgun (WGS) entry which is preliminary data.</text>
</comment>
<keyword evidence="2" id="KW-0378">Hydrolase</keyword>
<dbReference type="GO" id="GO:0003676">
    <property type="term" value="F:nucleic acid binding"/>
    <property type="evidence" value="ECO:0007669"/>
    <property type="project" value="InterPro"/>
</dbReference>
<protein>
    <submittedName>
        <fullName evidence="2">DEAD/DEAH box helicase</fullName>
    </submittedName>
</protein>
<dbReference type="RefSeq" id="WP_177101089.1">
    <property type="nucleotide sequence ID" value="NZ_JACAQA010000010.1"/>
</dbReference>
<name>A0A7Y7WS02_9PSED</name>
<evidence type="ECO:0000313" key="2">
    <source>
        <dbReference type="EMBL" id="NWB86317.1"/>
    </source>
</evidence>
<dbReference type="InterPro" id="IPR011545">
    <property type="entry name" value="DEAD/DEAH_box_helicase_dom"/>
</dbReference>
<keyword evidence="2" id="KW-0067">ATP-binding</keyword>
<gene>
    <name evidence="2" type="ORF">HX830_15675</name>
</gene>
<organism evidence="2 3">
    <name type="scientific">Pseudomonas gingeri</name>
    <dbReference type="NCBI Taxonomy" id="117681"/>
    <lineage>
        <taxon>Bacteria</taxon>
        <taxon>Pseudomonadati</taxon>
        <taxon>Pseudomonadota</taxon>
        <taxon>Gammaproteobacteria</taxon>
        <taxon>Pseudomonadales</taxon>
        <taxon>Pseudomonadaceae</taxon>
        <taxon>Pseudomonas</taxon>
    </lineage>
</organism>
<dbReference type="SUPFAM" id="SSF52540">
    <property type="entry name" value="P-loop containing nucleoside triphosphate hydrolases"/>
    <property type="match status" value="1"/>
</dbReference>
<proteinExistence type="predicted"/>
<accession>A0A7Y7WS02</accession>
<reference evidence="2 3" key="1">
    <citation type="submission" date="2020-04" db="EMBL/GenBank/DDBJ databases">
        <title>Molecular characterization of pseudomonads from Agaricus bisporus reveal novel blotch 2 pathogens in Western Europe.</title>
        <authorList>
            <person name="Taparia T."/>
            <person name="Krijger M."/>
            <person name="Haynes E."/>
            <person name="Elpinstone J.G."/>
            <person name="Noble R."/>
            <person name="Van Der Wolf J."/>
        </authorList>
    </citation>
    <scope>NUCLEOTIDE SEQUENCE [LARGE SCALE GENOMIC DNA]</scope>
    <source>
        <strain evidence="2 3">G9001</strain>
    </source>
</reference>
<dbReference type="Proteomes" id="UP000522864">
    <property type="component" value="Unassembled WGS sequence"/>
</dbReference>
<evidence type="ECO:0000259" key="1">
    <source>
        <dbReference type="Pfam" id="PF00270"/>
    </source>
</evidence>
<dbReference type="AlphaFoldDB" id="A0A7Y7WS02"/>
<dbReference type="Pfam" id="PF00270">
    <property type="entry name" value="DEAD"/>
    <property type="match status" value="1"/>
</dbReference>
<keyword evidence="2" id="KW-0347">Helicase</keyword>
<evidence type="ECO:0000313" key="3">
    <source>
        <dbReference type="Proteomes" id="UP000522864"/>
    </source>
</evidence>
<dbReference type="EMBL" id="JACAQA010000010">
    <property type="protein sequence ID" value="NWB86317.1"/>
    <property type="molecule type" value="Genomic_DNA"/>
</dbReference>
<feature type="domain" description="DEAD/DEAH-box helicase" evidence="1">
    <location>
        <begin position="8"/>
        <end position="113"/>
    </location>
</feature>
<keyword evidence="2" id="KW-0547">Nucleotide-binding</keyword>
<dbReference type="Gene3D" id="3.40.50.300">
    <property type="entry name" value="P-loop containing nucleotide triphosphate hydrolases"/>
    <property type="match status" value="1"/>
</dbReference>